<dbReference type="Proteomes" id="UP000031668">
    <property type="component" value="Unassembled WGS sequence"/>
</dbReference>
<accession>A0A0C2N2Q3</accession>
<sequence>MKFNSFECILTVLVQFPEKDAKLEFIHSTYISDDGKLNRFLNFGMTDPRFVNGIFMFPPDFDLDVGFKKVGGLMKTTDSREDIEEIFRSLPPLEIDGEAVEKRFKKFKKQKRFKKLIDEIDTMYQDDSPDYIVVTEDEAVDRSAGKDRPILALDVSSDLLSCDHSLSIIENDE</sequence>
<gene>
    <name evidence="1" type="ORF">RF11_03024</name>
</gene>
<name>A0A0C2N2Q3_THEKT</name>
<evidence type="ECO:0000313" key="1">
    <source>
        <dbReference type="EMBL" id="KII68142.1"/>
    </source>
</evidence>
<reference evidence="1 2" key="1">
    <citation type="journal article" date="2014" name="Genome Biol. Evol.">
        <title>The genome of the myxosporean Thelohanellus kitauei shows adaptations to nutrient acquisition within its fish host.</title>
        <authorList>
            <person name="Yang Y."/>
            <person name="Xiong J."/>
            <person name="Zhou Z."/>
            <person name="Huo F."/>
            <person name="Miao W."/>
            <person name="Ran C."/>
            <person name="Liu Y."/>
            <person name="Zhang J."/>
            <person name="Feng J."/>
            <person name="Wang M."/>
            <person name="Wang M."/>
            <person name="Wang L."/>
            <person name="Yao B."/>
        </authorList>
    </citation>
    <scope>NUCLEOTIDE SEQUENCE [LARGE SCALE GENOMIC DNA]</scope>
    <source>
        <strain evidence="1">Wuqing</strain>
    </source>
</reference>
<proteinExistence type="predicted"/>
<dbReference type="AlphaFoldDB" id="A0A0C2N2Q3"/>
<organism evidence="1 2">
    <name type="scientific">Thelohanellus kitauei</name>
    <name type="common">Myxosporean</name>
    <dbReference type="NCBI Taxonomy" id="669202"/>
    <lineage>
        <taxon>Eukaryota</taxon>
        <taxon>Metazoa</taxon>
        <taxon>Cnidaria</taxon>
        <taxon>Myxozoa</taxon>
        <taxon>Myxosporea</taxon>
        <taxon>Bivalvulida</taxon>
        <taxon>Platysporina</taxon>
        <taxon>Myxobolidae</taxon>
        <taxon>Thelohanellus</taxon>
    </lineage>
</organism>
<dbReference type="EMBL" id="JWZT01002953">
    <property type="protein sequence ID" value="KII68142.1"/>
    <property type="molecule type" value="Genomic_DNA"/>
</dbReference>
<keyword evidence="2" id="KW-1185">Reference proteome</keyword>
<comment type="caution">
    <text evidence="1">The sequence shown here is derived from an EMBL/GenBank/DDBJ whole genome shotgun (WGS) entry which is preliminary data.</text>
</comment>
<protein>
    <submittedName>
        <fullName evidence="1">Uncharacterized protein</fullName>
    </submittedName>
</protein>
<evidence type="ECO:0000313" key="2">
    <source>
        <dbReference type="Proteomes" id="UP000031668"/>
    </source>
</evidence>